<name>A0ABS1C7T6_9FIRM</name>
<evidence type="ECO:0000313" key="1">
    <source>
        <dbReference type="EMBL" id="MBK1468130.1"/>
    </source>
</evidence>
<sequence length="70" mass="8237">MKCKKCGNEDLFFTKEKYSGTYDYVVDNEGMATDYNAEMYDYATSTLISVYYYCCECRSKVAKIPKDKRF</sequence>
<reference evidence="1 2" key="1">
    <citation type="submission" date="2020-09" db="EMBL/GenBank/DDBJ databases">
        <title>Parvimonas S3374 sp. nov.</title>
        <authorList>
            <person name="Buhl M."/>
        </authorList>
    </citation>
    <scope>NUCLEOTIDE SEQUENCE [LARGE SCALE GENOMIC DNA]</scope>
    <source>
        <strain evidence="1 2">S3374</strain>
    </source>
</reference>
<organism evidence="1 2">
    <name type="scientific">Parvimonas parva</name>
    <dbReference type="NCBI Taxonomy" id="2769485"/>
    <lineage>
        <taxon>Bacteria</taxon>
        <taxon>Bacillati</taxon>
        <taxon>Bacillota</taxon>
        <taxon>Tissierellia</taxon>
        <taxon>Tissierellales</taxon>
        <taxon>Peptoniphilaceae</taxon>
        <taxon>Parvimonas</taxon>
    </lineage>
</organism>
<dbReference type="EMBL" id="JACVDA010000005">
    <property type="protein sequence ID" value="MBK1468130.1"/>
    <property type="molecule type" value="Genomic_DNA"/>
</dbReference>
<protein>
    <submittedName>
        <fullName evidence="1">Uncharacterized protein</fullName>
    </submittedName>
</protein>
<proteinExistence type="predicted"/>
<comment type="caution">
    <text evidence="1">The sequence shown here is derived from an EMBL/GenBank/DDBJ whole genome shotgun (WGS) entry which is preliminary data.</text>
</comment>
<dbReference type="Proteomes" id="UP000823123">
    <property type="component" value="Unassembled WGS sequence"/>
</dbReference>
<gene>
    <name evidence="1" type="ORF">IBJ83_02205</name>
</gene>
<evidence type="ECO:0000313" key="2">
    <source>
        <dbReference type="Proteomes" id="UP000823123"/>
    </source>
</evidence>
<accession>A0ABS1C7T6</accession>
<keyword evidence="2" id="KW-1185">Reference proteome</keyword>